<comment type="caution">
    <text evidence="2">The sequence shown here is derived from an EMBL/GenBank/DDBJ whole genome shotgun (WGS) entry which is preliminary data.</text>
</comment>
<evidence type="ECO:0000313" key="3">
    <source>
        <dbReference type="Proteomes" id="UP000604046"/>
    </source>
</evidence>
<dbReference type="Pfam" id="PF01535">
    <property type="entry name" value="PPR"/>
    <property type="match status" value="1"/>
</dbReference>
<gene>
    <name evidence="2" type="primary">EMB1270</name>
    <name evidence="2" type="ORF">SNAT2548_LOCUS12905</name>
</gene>
<dbReference type="OrthoDB" id="435559at2759"/>
<dbReference type="PANTHER" id="PTHR47447:SF17">
    <property type="entry name" value="OS12G0638900 PROTEIN"/>
    <property type="match status" value="1"/>
</dbReference>
<dbReference type="AlphaFoldDB" id="A0A812LYH6"/>
<name>A0A812LYH6_9DINO</name>
<reference evidence="2" key="1">
    <citation type="submission" date="2021-02" db="EMBL/GenBank/DDBJ databases">
        <authorList>
            <person name="Dougan E. K."/>
            <person name="Rhodes N."/>
            <person name="Thang M."/>
            <person name="Chan C."/>
        </authorList>
    </citation>
    <scope>NUCLEOTIDE SEQUENCE</scope>
</reference>
<dbReference type="PANTHER" id="PTHR47447">
    <property type="entry name" value="OS03G0856100 PROTEIN"/>
    <property type="match status" value="1"/>
</dbReference>
<evidence type="ECO:0000313" key="2">
    <source>
        <dbReference type="EMBL" id="CAE7254696.1"/>
    </source>
</evidence>
<protein>
    <submittedName>
        <fullName evidence="2">EMB1270 protein</fullName>
    </submittedName>
</protein>
<accession>A0A812LYH6</accession>
<dbReference type="Proteomes" id="UP000604046">
    <property type="component" value="Unassembled WGS sequence"/>
</dbReference>
<evidence type="ECO:0000256" key="1">
    <source>
        <dbReference type="ARBA" id="ARBA00022737"/>
    </source>
</evidence>
<dbReference type="Gene3D" id="1.25.40.10">
    <property type="entry name" value="Tetratricopeptide repeat domain"/>
    <property type="match status" value="1"/>
</dbReference>
<keyword evidence="3" id="KW-1185">Reference proteome</keyword>
<organism evidence="2 3">
    <name type="scientific">Symbiodinium natans</name>
    <dbReference type="NCBI Taxonomy" id="878477"/>
    <lineage>
        <taxon>Eukaryota</taxon>
        <taxon>Sar</taxon>
        <taxon>Alveolata</taxon>
        <taxon>Dinophyceae</taxon>
        <taxon>Suessiales</taxon>
        <taxon>Symbiodiniaceae</taxon>
        <taxon>Symbiodinium</taxon>
    </lineage>
</organism>
<keyword evidence="1" id="KW-0677">Repeat</keyword>
<dbReference type="PROSITE" id="PS51257">
    <property type="entry name" value="PROKAR_LIPOPROTEIN"/>
    <property type="match status" value="1"/>
</dbReference>
<dbReference type="InterPro" id="IPR011990">
    <property type="entry name" value="TPR-like_helical_dom_sf"/>
</dbReference>
<dbReference type="InterPro" id="IPR002885">
    <property type="entry name" value="PPR_rpt"/>
</dbReference>
<dbReference type="EMBL" id="CAJNDS010001302">
    <property type="protein sequence ID" value="CAE7254696.1"/>
    <property type="molecule type" value="Genomic_DNA"/>
</dbReference>
<proteinExistence type="predicted"/>
<sequence length="163" mass="17405">MEDPRTSAPPPNSISFNVGISACEQGSRWLLALELLDTMEAGRLRVDVVAASAALAALGAAGMVHRAKRLFRKARWSQIDPNAVSFGSMISACEKSSDWRGSLDYLRASWIQRLADESCHNAALAACSRAVGGEADRVATRAEADKTAAPSRGKLLELLVPQP</sequence>